<dbReference type="GO" id="GO:0000009">
    <property type="term" value="F:alpha-1,6-mannosyltransferase activity"/>
    <property type="evidence" value="ECO:0007669"/>
    <property type="project" value="InterPro"/>
</dbReference>
<feature type="transmembrane region" description="Helical" evidence="11">
    <location>
        <begin position="275"/>
        <end position="296"/>
    </location>
</feature>
<organism evidence="13">
    <name type="scientific">Micromonas pusilla (strain CCMP1545)</name>
    <name type="common">Picoplanktonic green alga</name>
    <dbReference type="NCBI Taxonomy" id="564608"/>
    <lineage>
        <taxon>Eukaryota</taxon>
        <taxon>Viridiplantae</taxon>
        <taxon>Chlorophyta</taxon>
        <taxon>Mamiellophyceae</taxon>
        <taxon>Mamiellales</taxon>
        <taxon>Mamiellaceae</taxon>
        <taxon>Micromonas</taxon>
    </lineage>
</organism>
<keyword evidence="5 11" id="KW-0328">Glycosyltransferase</keyword>
<feature type="transmembrane region" description="Helical" evidence="11">
    <location>
        <begin position="155"/>
        <end position="176"/>
    </location>
</feature>
<reference evidence="12 13" key="1">
    <citation type="journal article" date="2009" name="Science">
        <title>Green evolution and dynamic adaptations revealed by genomes of the marine picoeukaryotes Micromonas.</title>
        <authorList>
            <person name="Worden A.Z."/>
            <person name="Lee J.H."/>
            <person name="Mock T."/>
            <person name="Rouze P."/>
            <person name="Simmons M.P."/>
            <person name="Aerts A.L."/>
            <person name="Allen A.E."/>
            <person name="Cuvelier M.L."/>
            <person name="Derelle E."/>
            <person name="Everett M.V."/>
            <person name="Foulon E."/>
            <person name="Grimwood J."/>
            <person name="Gundlach H."/>
            <person name="Henrissat B."/>
            <person name="Napoli C."/>
            <person name="McDonald S.M."/>
            <person name="Parker M.S."/>
            <person name="Rombauts S."/>
            <person name="Salamov A."/>
            <person name="Von Dassow P."/>
            <person name="Badger J.H."/>
            <person name="Coutinho P.M."/>
            <person name="Demir E."/>
            <person name="Dubchak I."/>
            <person name="Gentemann C."/>
            <person name="Eikrem W."/>
            <person name="Gready J.E."/>
            <person name="John U."/>
            <person name="Lanier W."/>
            <person name="Lindquist E.A."/>
            <person name="Lucas S."/>
            <person name="Mayer K.F."/>
            <person name="Moreau H."/>
            <person name="Not F."/>
            <person name="Otillar R."/>
            <person name="Panaud O."/>
            <person name="Pangilinan J."/>
            <person name="Paulsen I."/>
            <person name="Piegu B."/>
            <person name="Poliakov A."/>
            <person name="Robbens S."/>
            <person name="Schmutz J."/>
            <person name="Toulza E."/>
            <person name="Wyss T."/>
            <person name="Zelensky A."/>
            <person name="Zhou K."/>
            <person name="Armbrust E.V."/>
            <person name="Bhattacharya D."/>
            <person name="Goodenough U.W."/>
            <person name="Van de Peer Y."/>
            <person name="Grigoriev I.V."/>
        </authorList>
    </citation>
    <scope>NUCLEOTIDE SEQUENCE [LARGE SCALE GENOMIC DNA]</scope>
    <source>
        <strain evidence="12 13">CCMP1545</strain>
    </source>
</reference>
<evidence type="ECO:0000256" key="1">
    <source>
        <dbReference type="ARBA" id="ARBA00004477"/>
    </source>
</evidence>
<evidence type="ECO:0000256" key="2">
    <source>
        <dbReference type="ARBA" id="ARBA00004687"/>
    </source>
</evidence>
<keyword evidence="8 11" id="KW-0256">Endoplasmic reticulum</keyword>
<evidence type="ECO:0000256" key="9">
    <source>
        <dbReference type="ARBA" id="ARBA00022989"/>
    </source>
</evidence>
<protein>
    <recommendedName>
        <fullName evidence="11">GPI mannosyltransferase 2</fullName>
        <ecNumber evidence="11">2.4.1.-</ecNumber>
    </recommendedName>
</protein>
<accession>C1N472</accession>
<dbReference type="OrthoDB" id="498909at2759"/>
<feature type="transmembrane region" description="Helical" evidence="11">
    <location>
        <begin position="183"/>
        <end position="207"/>
    </location>
</feature>
<evidence type="ECO:0000256" key="8">
    <source>
        <dbReference type="ARBA" id="ARBA00022824"/>
    </source>
</evidence>
<evidence type="ECO:0000256" key="10">
    <source>
        <dbReference type="ARBA" id="ARBA00023136"/>
    </source>
</evidence>
<dbReference type="GO" id="GO:0006506">
    <property type="term" value="P:GPI anchor biosynthetic process"/>
    <property type="evidence" value="ECO:0007669"/>
    <property type="project" value="UniProtKB-UniPathway"/>
</dbReference>
<feature type="transmembrane region" description="Helical" evidence="11">
    <location>
        <begin position="388"/>
        <end position="406"/>
    </location>
</feature>
<evidence type="ECO:0000256" key="4">
    <source>
        <dbReference type="ARBA" id="ARBA00022502"/>
    </source>
</evidence>
<dbReference type="Proteomes" id="UP000001876">
    <property type="component" value="Unassembled WGS sequence"/>
</dbReference>
<name>C1N472_MICPC</name>
<proteinExistence type="inferred from homology"/>
<evidence type="ECO:0000256" key="5">
    <source>
        <dbReference type="ARBA" id="ARBA00022676"/>
    </source>
</evidence>
<sequence>MAVSVWRAATLARVVTLAAVFLFDALVPDYDTSARHSSSSSSSSWACRAVEGAMTWDSVYYLDIAARGYAHEQNRAFFPAYPIAMRFVERATRLGGGGESEPSRCGLATSALMISNLAHVLGAATLEHLGLAVVGDAALARAAALLYAFNPASVFHGVAYTESLFALASFVGCLCVARGRRNIATAVFFVAAATRSNGVLLATHLLWDLLDRVILRAWGKSAFARKRRAIETPGSEIGVSPPAEDDSAAKGAAGKVPARFADAAAYSAAGDAMKLLASIAACVARCGVVALAPYLVDRDARKAYCGAGRRVGDRRPWCDDARTPAYAFIQSRYWNVGFLRYFERKQLPNFLLAAPMLVVASHATWQHFCGTQSKRERRDAYGLHGRNARAHFIVCGAVAFACFFFARVEVATRLLSTSPAVYWHVAHHGRGGGSRSFTHDSEDDAESFGANRERFQRAWCVYSLSYLAVGALLFPNFYPWV</sequence>
<evidence type="ECO:0000256" key="7">
    <source>
        <dbReference type="ARBA" id="ARBA00022692"/>
    </source>
</evidence>
<dbReference type="AlphaFoldDB" id="C1N472"/>
<dbReference type="GeneID" id="9687939"/>
<dbReference type="UniPathway" id="UPA00196"/>
<dbReference type="PANTHER" id="PTHR12468:SF2">
    <property type="entry name" value="GPI MANNOSYLTRANSFERASE 2"/>
    <property type="match status" value="1"/>
</dbReference>
<keyword evidence="9 11" id="KW-1133">Transmembrane helix</keyword>
<dbReference type="GO" id="GO:0004376">
    <property type="term" value="F:GPI mannosyltransferase activity"/>
    <property type="evidence" value="ECO:0007669"/>
    <property type="project" value="InterPro"/>
</dbReference>
<dbReference type="PANTHER" id="PTHR12468">
    <property type="entry name" value="GPI MANNOSYLTRANSFERASE 2"/>
    <property type="match status" value="1"/>
</dbReference>
<dbReference type="Pfam" id="PF04188">
    <property type="entry name" value="Mannosyl_trans2"/>
    <property type="match status" value="2"/>
</dbReference>
<comment type="pathway">
    <text evidence="2 11">Glycolipid biosynthesis; glycosylphosphatidylinositol-anchor biosynthesis.</text>
</comment>
<comment type="subcellular location">
    <subcellularLocation>
        <location evidence="1 11">Endoplasmic reticulum membrane</location>
        <topology evidence="1 11">Multi-pass membrane protein</topology>
    </subcellularLocation>
</comment>
<comment type="similarity">
    <text evidence="3 11">Belongs to the PIGV family.</text>
</comment>
<evidence type="ECO:0000256" key="6">
    <source>
        <dbReference type="ARBA" id="ARBA00022679"/>
    </source>
</evidence>
<dbReference type="KEGG" id="mpp:MICPUCDRAFT_42346"/>
<evidence type="ECO:0000313" key="13">
    <source>
        <dbReference type="Proteomes" id="UP000001876"/>
    </source>
</evidence>
<dbReference type="GO" id="GO:0005789">
    <property type="term" value="C:endoplasmic reticulum membrane"/>
    <property type="evidence" value="ECO:0007669"/>
    <property type="project" value="UniProtKB-SubCell"/>
</dbReference>
<keyword evidence="13" id="KW-1185">Reference proteome</keyword>
<dbReference type="RefSeq" id="XP_003062739.1">
    <property type="nucleotide sequence ID" value="XM_003062693.1"/>
</dbReference>
<comment type="function">
    <text evidence="11">Mannosyltransferase involved in glycosylphosphatidylinositol-anchor biosynthesis.</text>
</comment>
<feature type="transmembrane region" description="Helical" evidence="11">
    <location>
        <begin position="350"/>
        <end position="368"/>
    </location>
</feature>
<keyword evidence="10 11" id="KW-0472">Membrane</keyword>
<keyword evidence="4 11" id="KW-0337">GPI-anchor biosynthesis</keyword>
<keyword evidence="6 11" id="KW-0808">Transferase</keyword>
<comment type="caution">
    <text evidence="11">Lacks conserved residue(s) required for the propagation of feature annotation.</text>
</comment>
<gene>
    <name evidence="12" type="ORF">MICPUCDRAFT_42346</name>
</gene>
<evidence type="ECO:0000256" key="11">
    <source>
        <dbReference type="RuleBase" id="RU363112"/>
    </source>
</evidence>
<dbReference type="EMBL" id="GG663746">
    <property type="protein sequence ID" value="EEH53558.1"/>
    <property type="molecule type" value="Genomic_DNA"/>
</dbReference>
<keyword evidence="7 11" id="KW-0812">Transmembrane</keyword>
<dbReference type="GO" id="GO:0031501">
    <property type="term" value="C:mannosyltransferase complex"/>
    <property type="evidence" value="ECO:0007669"/>
    <property type="project" value="TreeGrafter"/>
</dbReference>
<dbReference type="OMA" id="CEWTLPS"/>
<dbReference type="InterPro" id="IPR007315">
    <property type="entry name" value="PIG-V/Gpi18"/>
</dbReference>
<dbReference type="eggNOG" id="KOG2647">
    <property type="taxonomic scope" value="Eukaryota"/>
</dbReference>
<evidence type="ECO:0000256" key="3">
    <source>
        <dbReference type="ARBA" id="ARBA00008698"/>
    </source>
</evidence>
<feature type="transmembrane region" description="Helical" evidence="11">
    <location>
        <begin position="459"/>
        <end position="478"/>
    </location>
</feature>
<evidence type="ECO:0000313" key="12">
    <source>
        <dbReference type="EMBL" id="EEH53558.1"/>
    </source>
</evidence>
<dbReference type="STRING" id="564608.C1N472"/>
<dbReference type="EC" id="2.4.1.-" evidence="11"/>